<evidence type="ECO:0000313" key="3">
    <source>
        <dbReference type="Proteomes" id="UP000546126"/>
    </source>
</evidence>
<sequence length="102" mass="11375">MDGVLRARYRHGTDREVPLTPGEPELFRFALGATSMVFKAGHRLRLQVAGSDFPRFDRDPQQWVTIATAGQADLRPARQTLHHDAARPSRLLLPVVGELSFG</sequence>
<dbReference type="Pfam" id="PF08530">
    <property type="entry name" value="PepX_C"/>
    <property type="match status" value="1"/>
</dbReference>
<dbReference type="InterPro" id="IPR008979">
    <property type="entry name" value="Galactose-bd-like_sf"/>
</dbReference>
<comment type="caution">
    <text evidence="2">The sequence shown here is derived from an EMBL/GenBank/DDBJ whole genome shotgun (WGS) entry which is preliminary data.</text>
</comment>
<dbReference type="GO" id="GO:0008239">
    <property type="term" value="F:dipeptidyl-peptidase activity"/>
    <property type="evidence" value="ECO:0007669"/>
    <property type="project" value="InterPro"/>
</dbReference>
<dbReference type="AlphaFoldDB" id="A0A7Y6ILA0"/>
<proteinExistence type="predicted"/>
<dbReference type="InterPro" id="IPR013736">
    <property type="entry name" value="Xaa-Pro_dipept_C"/>
</dbReference>
<keyword evidence="3" id="KW-1185">Reference proteome</keyword>
<reference evidence="2 3" key="1">
    <citation type="submission" date="2020-06" db="EMBL/GenBank/DDBJ databases">
        <authorList>
            <person name="Chanama M."/>
        </authorList>
    </citation>
    <scope>NUCLEOTIDE SEQUENCE [LARGE SCALE GENOMIC DNA]</scope>
    <source>
        <strain evidence="2 3">TBRC6557</strain>
    </source>
</reference>
<dbReference type="SUPFAM" id="SSF49785">
    <property type="entry name" value="Galactose-binding domain-like"/>
    <property type="match status" value="1"/>
</dbReference>
<organism evidence="2 3">
    <name type="scientific">Nonomuraea rhodomycinica</name>
    <dbReference type="NCBI Taxonomy" id="1712872"/>
    <lineage>
        <taxon>Bacteria</taxon>
        <taxon>Bacillati</taxon>
        <taxon>Actinomycetota</taxon>
        <taxon>Actinomycetes</taxon>
        <taxon>Streptosporangiales</taxon>
        <taxon>Streptosporangiaceae</taxon>
        <taxon>Nonomuraea</taxon>
    </lineage>
</organism>
<protein>
    <recommendedName>
        <fullName evidence="1">Xaa-Pro dipeptidyl-peptidase C-terminal domain-containing protein</fullName>
    </recommendedName>
</protein>
<name>A0A7Y6ILA0_9ACTN</name>
<evidence type="ECO:0000313" key="2">
    <source>
        <dbReference type="EMBL" id="NUW40241.1"/>
    </source>
</evidence>
<evidence type="ECO:0000259" key="1">
    <source>
        <dbReference type="Pfam" id="PF08530"/>
    </source>
</evidence>
<dbReference type="Gene3D" id="2.60.120.260">
    <property type="entry name" value="Galactose-binding domain-like"/>
    <property type="match status" value="1"/>
</dbReference>
<gene>
    <name evidence="2" type="ORF">HT134_08855</name>
</gene>
<dbReference type="Proteomes" id="UP000546126">
    <property type="component" value="Unassembled WGS sequence"/>
</dbReference>
<feature type="domain" description="Xaa-Pro dipeptidyl-peptidase C-terminal" evidence="1">
    <location>
        <begin position="2"/>
        <end position="91"/>
    </location>
</feature>
<accession>A0A7Y6ILA0</accession>
<dbReference type="EMBL" id="JABWGO010000001">
    <property type="protein sequence ID" value="NUW40241.1"/>
    <property type="molecule type" value="Genomic_DNA"/>
</dbReference>